<protein>
    <submittedName>
        <fullName evidence="1">Uncharacterized protein</fullName>
    </submittedName>
</protein>
<dbReference type="EMBL" id="SRLO01000226">
    <property type="protein sequence ID" value="TNN66039.1"/>
    <property type="molecule type" value="Genomic_DNA"/>
</dbReference>
<dbReference type="Proteomes" id="UP000314294">
    <property type="component" value="Unassembled WGS sequence"/>
</dbReference>
<evidence type="ECO:0000313" key="2">
    <source>
        <dbReference type="Proteomes" id="UP000314294"/>
    </source>
</evidence>
<reference evidence="1 2" key="1">
    <citation type="submission" date="2019-03" db="EMBL/GenBank/DDBJ databases">
        <title>First draft genome of Liparis tanakae, snailfish: a comprehensive survey of snailfish specific genes.</title>
        <authorList>
            <person name="Kim W."/>
            <person name="Song I."/>
            <person name="Jeong J.-H."/>
            <person name="Kim D."/>
            <person name="Kim S."/>
            <person name="Ryu S."/>
            <person name="Song J.Y."/>
            <person name="Lee S.K."/>
        </authorList>
    </citation>
    <scope>NUCLEOTIDE SEQUENCE [LARGE SCALE GENOMIC DNA]</scope>
    <source>
        <tissue evidence="1">Muscle</tissue>
    </source>
</reference>
<dbReference type="AlphaFoldDB" id="A0A4Z2HJE9"/>
<proteinExistence type="predicted"/>
<name>A0A4Z2HJE9_9TELE</name>
<accession>A0A4Z2HJE9</accession>
<comment type="caution">
    <text evidence="1">The sequence shown here is derived from an EMBL/GenBank/DDBJ whole genome shotgun (WGS) entry which is preliminary data.</text>
</comment>
<keyword evidence="2" id="KW-1185">Reference proteome</keyword>
<organism evidence="1 2">
    <name type="scientific">Liparis tanakae</name>
    <name type="common">Tanaka's snailfish</name>
    <dbReference type="NCBI Taxonomy" id="230148"/>
    <lineage>
        <taxon>Eukaryota</taxon>
        <taxon>Metazoa</taxon>
        <taxon>Chordata</taxon>
        <taxon>Craniata</taxon>
        <taxon>Vertebrata</taxon>
        <taxon>Euteleostomi</taxon>
        <taxon>Actinopterygii</taxon>
        <taxon>Neopterygii</taxon>
        <taxon>Teleostei</taxon>
        <taxon>Neoteleostei</taxon>
        <taxon>Acanthomorphata</taxon>
        <taxon>Eupercaria</taxon>
        <taxon>Perciformes</taxon>
        <taxon>Cottioidei</taxon>
        <taxon>Cottales</taxon>
        <taxon>Liparidae</taxon>
        <taxon>Liparis</taxon>
    </lineage>
</organism>
<evidence type="ECO:0000313" key="1">
    <source>
        <dbReference type="EMBL" id="TNN66039.1"/>
    </source>
</evidence>
<sequence length="63" mass="7272">MKTDHRLHRNTSSAASAWVLTAVMSVPLVSDQACWKLSSSRCLRGLGIWWKRMNSRTLIIWAW</sequence>
<gene>
    <name evidence="1" type="ORF">EYF80_023795</name>
</gene>